<evidence type="ECO:0000256" key="1">
    <source>
        <dbReference type="ARBA" id="ARBA00022612"/>
    </source>
</evidence>
<keyword evidence="5" id="KW-1185">Reference proteome</keyword>
<dbReference type="Proteomes" id="UP000006743">
    <property type="component" value="Chromosome"/>
</dbReference>
<dbReference type="PATRIC" id="fig|557723.8.peg.899"/>
<organism evidence="4 5">
    <name type="scientific">Glaesserella parasuis serovar 5 (strain SH0165)</name>
    <name type="common">Haemophilus parasuis</name>
    <dbReference type="NCBI Taxonomy" id="557723"/>
    <lineage>
        <taxon>Bacteria</taxon>
        <taxon>Pseudomonadati</taxon>
        <taxon>Pseudomonadota</taxon>
        <taxon>Gammaproteobacteria</taxon>
        <taxon>Pasteurellales</taxon>
        <taxon>Pasteurellaceae</taxon>
        <taxon>Glaesserella</taxon>
    </lineage>
</organism>
<feature type="domain" description="Phage tail tape measure protein" evidence="3">
    <location>
        <begin position="158"/>
        <end position="357"/>
    </location>
</feature>
<dbReference type="EMBL" id="CP001321">
    <property type="protein sequence ID" value="ACL32528.1"/>
    <property type="molecule type" value="Genomic_DNA"/>
</dbReference>
<feature type="transmembrane region" description="Helical" evidence="2">
    <location>
        <begin position="549"/>
        <end position="573"/>
    </location>
</feature>
<evidence type="ECO:0000313" key="5">
    <source>
        <dbReference type="Proteomes" id="UP000006743"/>
    </source>
</evidence>
<proteinExistence type="predicted"/>
<dbReference type="AlphaFoldDB" id="B8F5C6"/>
<name>B8F5C6_GLAP5</name>
<dbReference type="Pfam" id="PF10145">
    <property type="entry name" value="PhageMin_Tail"/>
    <property type="match status" value="1"/>
</dbReference>
<dbReference type="KEGG" id="hap:HAPS_0899"/>
<dbReference type="PANTHER" id="PTHR37813">
    <property type="entry name" value="FELS-2 PROPHAGE PROTEIN"/>
    <property type="match status" value="1"/>
</dbReference>
<keyword evidence="2" id="KW-0472">Membrane</keyword>
<gene>
    <name evidence="4" type="ordered locus">HAPS_0899</name>
</gene>
<evidence type="ECO:0000256" key="2">
    <source>
        <dbReference type="SAM" id="Phobius"/>
    </source>
</evidence>
<dbReference type="RefSeq" id="WP_012621994.1">
    <property type="nucleotide sequence ID" value="NC_011852.1"/>
</dbReference>
<keyword evidence="2" id="KW-0812">Transmembrane</keyword>
<dbReference type="PANTHER" id="PTHR37813:SF1">
    <property type="entry name" value="FELS-2 PROPHAGE PROTEIN"/>
    <property type="match status" value="1"/>
</dbReference>
<protein>
    <submittedName>
        <fullName evidence="4">Possible bacteriophage tail protein/phage tail tape measure protein, TP901 family</fullName>
    </submittedName>
</protein>
<feature type="transmembrane region" description="Helical" evidence="2">
    <location>
        <begin position="641"/>
        <end position="662"/>
    </location>
</feature>
<accession>B8F5C6</accession>
<dbReference type="STRING" id="557723.HAPS_0899"/>
<feature type="transmembrane region" description="Helical" evidence="2">
    <location>
        <begin position="519"/>
        <end position="537"/>
    </location>
</feature>
<reference evidence="4 5" key="1">
    <citation type="journal article" date="2009" name="J. Bacteriol.">
        <title>Complete genome sequence of Haemophilus parasuis SH0165.</title>
        <authorList>
            <person name="Yue M."/>
            <person name="Yang F."/>
            <person name="Yang J."/>
            <person name="Bei W."/>
            <person name="Cai X."/>
            <person name="Chen L."/>
            <person name="Dong J."/>
            <person name="Zhou R."/>
            <person name="Jin M."/>
            <person name="Jin Q."/>
            <person name="Chen H."/>
        </authorList>
    </citation>
    <scope>NUCLEOTIDE SEQUENCE [LARGE SCALE GENOMIC DNA]</scope>
    <source>
        <strain evidence="4 5">SH0165</strain>
    </source>
</reference>
<dbReference type="InterPro" id="IPR010090">
    <property type="entry name" value="Phage_tape_meas"/>
</dbReference>
<dbReference type="SMR" id="B8F5C6"/>
<evidence type="ECO:0000313" key="4">
    <source>
        <dbReference type="EMBL" id="ACL32528.1"/>
    </source>
</evidence>
<evidence type="ECO:0000259" key="3">
    <source>
        <dbReference type="Pfam" id="PF10145"/>
    </source>
</evidence>
<sequence>MANELAIGLVIGATLRGVGSAFGEVTKHITNLNTRISIAERQQQRLGRTISRAFSDSSRDVGTLKKRYDQLGEAIKKAEKSQIKLNQALSAQKKHSEKRQEIRGQFFETGAHAMAMGMPVWSSIKTYIDQEESQNNLKIAMMKADGTFGQFNEISKIAGDLGRDLPGTRKDFYNLAQALKKQGISDQVLLGGALKTSAELNVLLDMDQFAGGEFLAKFIESHGLKENELGSAADYLQRAMFAGGLSKEQMYESMKYYAPKLNSLGLTGADNTEKVLAIEALAGQRGLEGSTFGTGFNMMLTRMNKGPEMLRQAKKGMKAEAREMLDSVGIEFNFWDKKGKFKGIEGMLSEMEKFEKIRAKYGDKGVDLVANELFGIEGGRLADILAQKGKKGLEEMLTKMREQASLQERINQKTATLGAALEQLGGVWESAVGTFGSAFAQDIKEFANVAQAFIENTLTPWIEKNKGLIKTSIGIVGGFVGIKMGILAATYGFNLFMSPFKAIAVFGAKVNSVFNMIRLARFGGAATSVSMLGTAFAKAKTAVVWLSRALLTNPIGLAVMGIATAALFIYQYWEPIKGFFLNLWTTIKPYFDNFSQFVSNLWNGISGIWSSVWGGISNWFSGLWENLKSLFSGNFSALGNIILSFNPLALFTTIFTSVLNWFGIDLPAKFSNFGKNIIDGLVNGISNAWNLAKEKVSELGNGIKGWFAEKLGIHSPSRVFKGYGVNVVEGLVIGMDKAQPLATEASQHLSNAVTFEPVLNTVETIFKPTLIKEKGFFGSLWDDIQFGANMVGNLLGLNQPTDLRTPSFNPQAKDGGLFADYQPLNRNEVSNTATTHNQGITVHFSPNITISGSAPAPDLKEQLLQALNDPAMLYGLEQLLNRVNDQFGRRAY</sequence>
<dbReference type="NCBIfam" id="TIGR01760">
    <property type="entry name" value="tape_meas_TP901"/>
    <property type="match status" value="1"/>
</dbReference>
<keyword evidence="1" id="KW-1188">Viral release from host cell</keyword>
<keyword evidence="2" id="KW-1133">Transmembrane helix</keyword>
<dbReference type="HOGENOM" id="CLU_015765_0_0_6"/>